<reference evidence="3 4" key="1">
    <citation type="submission" date="2020-08" db="EMBL/GenBank/DDBJ databases">
        <title>Genomic Encyclopedia of Type Strains, Phase IV (KMG-V): Genome sequencing to study the core and pangenomes of soil and plant-associated prokaryotes.</title>
        <authorList>
            <person name="Whitman W."/>
        </authorList>
    </citation>
    <scope>NUCLEOTIDE SEQUENCE [LARGE SCALE GENOMIC DNA]</scope>
    <source>
        <strain evidence="1 4">SEMIA 471</strain>
        <strain evidence="2 3">SEMIA 489</strain>
    </source>
</reference>
<dbReference type="SUPFAM" id="SSF46785">
    <property type="entry name" value="Winged helix' DNA-binding domain"/>
    <property type="match status" value="1"/>
</dbReference>
<dbReference type="Pfam" id="PF02082">
    <property type="entry name" value="Rrf2"/>
    <property type="match status" value="1"/>
</dbReference>
<evidence type="ECO:0000313" key="3">
    <source>
        <dbReference type="Proteomes" id="UP000523431"/>
    </source>
</evidence>
<dbReference type="InterPro" id="IPR000944">
    <property type="entry name" value="Tscrpt_reg_Rrf2"/>
</dbReference>
<dbReference type="GO" id="GO:0003677">
    <property type="term" value="F:DNA binding"/>
    <property type="evidence" value="ECO:0007669"/>
    <property type="project" value="UniProtKB-KW"/>
</dbReference>
<comment type="caution">
    <text evidence="2">The sequence shown here is derived from an EMBL/GenBank/DDBJ whole genome shotgun (WGS) entry which is preliminary data.</text>
</comment>
<proteinExistence type="predicted"/>
<evidence type="ECO:0000313" key="2">
    <source>
        <dbReference type="EMBL" id="MBB4538325.1"/>
    </source>
</evidence>
<protein>
    <submittedName>
        <fullName evidence="2">DNA-binding IscR family transcriptional regulator</fullName>
    </submittedName>
</protein>
<dbReference type="PANTHER" id="PTHR33221">
    <property type="entry name" value="WINGED HELIX-TURN-HELIX TRANSCRIPTIONAL REGULATOR, RRF2 FAMILY"/>
    <property type="match status" value="1"/>
</dbReference>
<dbReference type="EMBL" id="JACIHU010000013">
    <property type="protein sequence ID" value="MBB4482496.1"/>
    <property type="molecule type" value="Genomic_DNA"/>
</dbReference>
<organism evidence="2 3">
    <name type="scientific">Rhizobium etli</name>
    <dbReference type="NCBI Taxonomy" id="29449"/>
    <lineage>
        <taxon>Bacteria</taxon>
        <taxon>Pseudomonadati</taxon>
        <taxon>Pseudomonadota</taxon>
        <taxon>Alphaproteobacteria</taxon>
        <taxon>Hyphomicrobiales</taxon>
        <taxon>Rhizobiaceae</taxon>
        <taxon>Rhizobium/Agrobacterium group</taxon>
        <taxon>Rhizobium</taxon>
    </lineage>
</organism>
<dbReference type="InterPro" id="IPR036388">
    <property type="entry name" value="WH-like_DNA-bd_sf"/>
</dbReference>
<dbReference type="FunFam" id="1.10.10.10:FF:000138">
    <property type="entry name" value="Rrf2 family transcriptional regulator"/>
    <property type="match status" value="1"/>
</dbReference>
<evidence type="ECO:0000313" key="4">
    <source>
        <dbReference type="Proteomes" id="UP000557344"/>
    </source>
</evidence>
<dbReference type="PANTHER" id="PTHR33221:SF15">
    <property type="entry name" value="HTH-TYPE TRANSCRIPTIONAL REGULATOR YWGB-RELATED"/>
    <property type="match status" value="1"/>
</dbReference>
<dbReference type="PROSITE" id="PS51197">
    <property type="entry name" value="HTH_RRF2_2"/>
    <property type="match status" value="1"/>
</dbReference>
<evidence type="ECO:0000313" key="1">
    <source>
        <dbReference type="EMBL" id="MBB4482496.1"/>
    </source>
</evidence>
<dbReference type="EMBL" id="JACIID010000013">
    <property type="protein sequence ID" value="MBB4538325.1"/>
    <property type="molecule type" value="Genomic_DNA"/>
</dbReference>
<dbReference type="Proteomes" id="UP000523431">
    <property type="component" value="Unassembled WGS sequence"/>
</dbReference>
<accession>A0A7W7EI39</accession>
<sequence length="186" mass="20590">MNQHKLHEIARSSVTSLVLLQIACDNHPLARQDGTMRNDSRLSRMLHVLIHMDRHEHSATSEMIAKMLNTNPVVVRRTMAGLRERDYVSSEKGHGGGWTLVRPLSEITLLNVYNALGEPHLFAIGPADDQPRCLVEQAVNSALADAMQEAEALLLRRLGSVTLKQIADEFEAKLEVRSAAAYSCAS</sequence>
<keyword evidence="2" id="KW-0238">DNA-binding</keyword>
<dbReference type="Proteomes" id="UP000557344">
    <property type="component" value="Unassembled WGS sequence"/>
</dbReference>
<dbReference type="GO" id="GO:0003700">
    <property type="term" value="F:DNA-binding transcription factor activity"/>
    <property type="evidence" value="ECO:0007669"/>
    <property type="project" value="TreeGrafter"/>
</dbReference>
<gene>
    <name evidence="1" type="ORF">GGE46_005109</name>
    <name evidence="2" type="ORF">GGE57_005106</name>
</gene>
<dbReference type="InterPro" id="IPR036390">
    <property type="entry name" value="WH_DNA-bd_sf"/>
</dbReference>
<dbReference type="GO" id="GO:0005829">
    <property type="term" value="C:cytosol"/>
    <property type="evidence" value="ECO:0007669"/>
    <property type="project" value="TreeGrafter"/>
</dbReference>
<name>A0A7W7EI39_RHIET</name>
<dbReference type="AlphaFoldDB" id="A0A7W7EI39"/>
<dbReference type="Gene3D" id="1.10.10.10">
    <property type="entry name" value="Winged helix-like DNA-binding domain superfamily/Winged helix DNA-binding domain"/>
    <property type="match status" value="1"/>
</dbReference>